<dbReference type="InterPro" id="IPR036390">
    <property type="entry name" value="WH_DNA-bd_sf"/>
</dbReference>
<feature type="domain" description="Methanogenesis regulatory protein FilR1 middle" evidence="1">
    <location>
        <begin position="126"/>
        <end position="253"/>
    </location>
</feature>
<protein>
    <submittedName>
        <fullName evidence="2">Transcriptional regulator</fullName>
    </submittedName>
</protein>
<comment type="caution">
    <text evidence="2">The sequence shown here is derived from an EMBL/GenBank/DDBJ whole genome shotgun (WGS) entry which is preliminary data.</text>
</comment>
<evidence type="ECO:0000313" key="3">
    <source>
        <dbReference type="Proteomes" id="UP001206983"/>
    </source>
</evidence>
<dbReference type="InterPro" id="IPR013561">
    <property type="entry name" value="FilR1_middle_dom"/>
</dbReference>
<dbReference type="PIRSF" id="PIRSF006692">
    <property type="entry name" value="TF_HTH_AF0396_prd"/>
    <property type="match status" value="1"/>
</dbReference>
<evidence type="ECO:0000259" key="1">
    <source>
        <dbReference type="Pfam" id="PF08350"/>
    </source>
</evidence>
<name>A0AAE3HCS0_9EURY</name>
<dbReference type="RefSeq" id="WP_256623123.1">
    <property type="nucleotide sequence ID" value="NZ_JTEO01000005.1"/>
</dbReference>
<dbReference type="AlphaFoldDB" id="A0AAE3HCS0"/>
<dbReference type="InterPro" id="IPR016490">
    <property type="entry name" value="Tscrpt_reg_HTH_AF0396-typ3"/>
</dbReference>
<gene>
    <name evidence="2" type="ORF">PV02_09130</name>
</gene>
<proteinExistence type="predicted"/>
<reference evidence="2 3" key="1">
    <citation type="journal article" date="2011" name="Appl. Environ. Microbiol.">
        <title>Methanogenic archaea isolated from Taiwan's Chelungpu fault.</title>
        <authorList>
            <person name="Wu S.Y."/>
            <person name="Lai M.C."/>
        </authorList>
    </citation>
    <scope>NUCLEOTIDE SEQUENCE [LARGE SCALE GENOMIC DNA]</scope>
    <source>
        <strain evidence="2 3">St545Mb</strain>
    </source>
</reference>
<keyword evidence="3" id="KW-1185">Reference proteome</keyword>
<dbReference type="Proteomes" id="UP001206983">
    <property type="component" value="Unassembled WGS sequence"/>
</dbReference>
<dbReference type="SUPFAM" id="SSF46785">
    <property type="entry name" value="Winged helix' DNA-binding domain"/>
    <property type="match status" value="1"/>
</dbReference>
<accession>A0AAE3HCS0</accession>
<organism evidence="2 3">
    <name type="scientific">Methanolobus chelungpuianus</name>
    <dbReference type="NCBI Taxonomy" id="502115"/>
    <lineage>
        <taxon>Archaea</taxon>
        <taxon>Methanobacteriati</taxon>
        <taxon>Methanobacteriota</taxon>
        <taxon>Stenosarchaea group</taxon>
        <taxon>Methanomicrobia</taxon>
        <taxon>Methanosarcinales</taxon>
        <taxon>Methanosarcinaceae</taxon>
        <taxon>Methanolobus</taxon>
    </lineage>
</organism>
<dbReference type="Pfam" id="PF08350">
    <property type="entry name" value="FilR1_middle"/>
    <property type="match status" value="1"/>
</dbReference>
<evidence type="ECO:0000313" key="2">
    <source>
        <dbReference type="EMBL" id="MCQ6963283.1"/>
    </source>
</evidence>
<dbReference type="EMBL" id="JTEO01000005">
    <property type="protein sequence ID" value="MCQ6963283.1"/>
    <property type="molecule type" value="Genomic_DNA"/>
</dbReference>
<sequence>MKKPLLDVMFASKKRKEILLLLKDGPVEMEAILRSMQTTRQALLPQIRILENHQVMAHSDDSYALTKTGELLVDAMVPLIERIETLDVDIDYWGTHSLEFIPPHLLSRIEELGKCKIKNPSISEIYNLPQGFEEESKKSKSVFGLTTVFHPNFSSVYEGLTDNGVAVSTIISKELFENLRKNQYASFKKLVESDKVNLFIYSKPVRTVFFAMNDFSTIYNILTKDGEVDHYIVRCHNKKAIGWSKELFEHYLKDSTPITEI</sequence>